<evidence type="ECO:0000313" key="7">
    <source>
        <dbReference type="EMBL" id="KIY99087.1"/>
    </source>
</evidence>
<dbReference type="GO" id="GO:0006633">
    <property type="term" value="P:fatty acid biosynthetic process"/>
    <property type="evidence" value="ECO:0007669"/>
    <property type="project" value="TreeGrafter"/>
</dbReference>
<evidence type="ECO:0000256" key="1">
    <source>
        <dbReference type="ARBA" id="ARBA00022450"/>
    </source>
</evidence>
<feature type="domain" description="Carrier" evidence="5">
    <location>
        <begin position="83"/>
        <end position="160"/>
    </location>
</feature>
<dbReference type="SMART" id="SM00829">
    <property type="entry name" value="PKS_ER"/>
    <property type="match status" value="1"/>
</dbReference>
<keyword evidence="2" id="KW-0597">Phosphoprotein</keyword>
<dbReference type="InterPro" id="IPR050091">
    <property type="entry name" value="PKS_NRPS_Biosynth_Enz"/>
</dbReference>
<evidence type="ECO:0000256" key="2">
    <source>
        <dbReference type="ARBA" id="ARBA00022553"/>
    </source>
</evidence>
<dbReference type="GO" id="GO:0004312">
    <property type="term" value="F:fatty acid synthase activity"/>
    <property type="evidence" value="ECO:0007669"/>
    <property type="project" value="TreeGrafter"/>
</dbReference>
<feature type="domain" description="Carrier" evidence="5">
    <location>
        <begin position="197"/>
        <end position="274"/>
    </location>
</feature>
<dbReference type="Pfam" id="PF08240">
    <property type="entry name" value="ADH_N"/>
    <property type="match status" value="1"/>
</dbReference>
<dbReference type="Pfam" id="PF00550">
    <property type="entry name" value="PP-binding"/>
    <property type="match status" value="4"/>
</dbReference>
<dbReference type="SMART" id="SM00823">
    <property type="entry name" value="PKS_PP"/>
    <property type="match status" value="3"/>
</dbReference>
<dbReference type="GeneID" id="25741750"/>
<dbReference type="SMART" id="SM01294">
    <property type="entry name" value="PKS_PP_betabranch"/>
    <property type="match status" value="1"/>
</dbReference>
<dbReference type="RefSeq" id="XP_013898107.1">
    <property type="nucleotide sequence ID" value="XM_014042653.1"/>
</dbReference>
<feature type="domain" description="Carrier" evidence="5">
    <location>
        <begin position="1951"/>
        <end position="2025"/>
    </location>
</feature>
<keyword evidence="4" id="KW-0511">Multifunctional enzyme</keyword>
<dbReference type="InterPro" id="IPR036736">
    <property type="entry name" value="ACP-like_sf"/>
</dbReference>
<evidence type="ECO:0000313" key="8">
    <source>
        <dbReference type="Proteomes" id="UP000054498"/>
    </source>
</evidence>
<evidence type="ECO:0000256" key="4">
    <source>
        <dbReference type="ARBA" id="ARBA00023268"/>
    </source>
</evidence>
<organism evidence="7 8">
    <name type="scientific">Monoraphidium neglectum</name>
    <dbReference type="NCBI Taxonomy" id="145388"/>
    <lineage>
        <taxon>Eukaryota</taxon>
        <taxon>Viridiplantae</taxon>
        <taxon>Chlorophyta</taxon>
        <taxon>core chlorophytes</taxon>
        <taxon>Chlorophyceae</taxon>
        <taxon>CS clade</taxon>
        <taxon>Sphaeropleales</taxon>
        <taxon>Selenastraceae</taxon>
        <taxon>Monoraphidium</taxon>
    </lineage>
</organism>
<dbReference type="Gene3D" id="3.90.180.10">
    <property type="entry name" value="Medium-chain alcohol dehydrogenases, catalytic domain"/>
    <property type="match status" value="1"/>
</dbReference>
<reference evidence="7 8" key="1">
    <citation type="journal article" date="2013" name="BMC Genomics">
        <title>Reconstruction of the lipid metabolism for the microalga Monoraphidium neglectum from its genome sequence reveals characteristics suitable for biofuel production.</title>
        <authorList>
            <person name="Bogen C."/>
            <person name="Al-Dilaimi A."/>
            <person name="Albersmeier A."/>
            <person name="Wichmann J."/>
            <person name="Grundmann M."/>
            <person name="Rupp O."/>
            <person name="Lauersen K.J."/>
            <person name="Blifernez-Klassen O."/>
            <person name="Kalinowski J."/>
            <person name="Goesmann A."/>
            <person name="Mussgnug J.H."/>
            <person name="Kruse O."/>
        </authorList>
    </citation>
    <scope>NUCLEOTIDE SEQUENCE [LARGE SCALE GENOMIC DNA]</scope>
    <source>
        <strain evidence="7 8">SAG 48.87</strain>
    </source>
</reference>
<keyword evidence="7" id="KW-0560">Oxidoreductase</keyword>
<dbReference type="KEGG" id="mng:MNEG_8875"/>
<dbReference type="SUPFAM" id="SSF53901">
    <property type="entry name" value="Thiolase-like"/>
    <property type="match status" value="2"/>
</dbReference>
<dbReference type="InterPro" id="IPR013154">
    <property type="entry name" value="ADH-like_N"/>
</dbReference>
<dbReference type="CDD" id="cd00833">
    <property type="entry name" value="PKS"/>
    <property type="match status" value="1"/>
</dbReference>
<dbReference type="PROSITE" id="PS00012">
    <property type="entry name" value="PHOSPHOPANTETHEINE"/>
    <property type="match status" value="3"/>
</dbReference>
<dbReference type="InterPro" id="IPR016039">
    <property type="entry name" value="Thiolase-like"/>
</dbReference>
<dbReference type="SUPFAM" id="SSF50129">
    <property type="entry name" value="GroES-like"/>
    <property type="match status" value="1"/>
</dbReference>
<dbReference type="GO" id="GO:0004316">
    <property type="term" value="F:3-oxoacyl-[acyl-carrier-protein] reductase (NADPH) activity"/>
    <property type="evidence" value="ECO:0007669"/>
    <property type="project" value="UniProtKB-EC"/>
</dbReference>
<dbReference type="EC" id="1.1.1.100" evidence="7"/>
<dbReference type="Pfam" id="PF08659">
    <property type="entry name" value="KR"/>
    <property type="match status" value="1"/>
</dbReference>
<feature type="domain" description="Ketosynthase family 3 (KS3)" evidence="6">
    <location>
        <begin position="316"/>
        <end position="764"/>
    </location>
</feature>
<dbReference type="InterPro" id="IPR020806">
    <property type="entry name" value="PKS_PP-bd"/>
</dbReference>
<dbReference type="STRING" id="145388.A0A0D2JIC3"/>
<keyword evidence="1" id="KW-0596">Phosphopantetheine</keyword>
<gene>
    <name evidence="7" type="ORF">MNEG_8875</name>
</gene>
<dbReference type="InterPro" id="IPR013968">
    <property type="entry name" value="PKS_KR"/>
</dbReference>
<dbReference type="EMBL" id="KK101961">
    <property type="protein sequence ID" value="KIY99087.1"/>
    <property type="molecule type" value="Genomic_DNA"/>
</dbReference>
<dbReference type="InterPro" id="IPR036291">
    <property type="entry name" value="NAD(P)-bd_dom_sf"/>
</dbReference>
<dbReference type="PROSITE" id="PS52004">
    <property type="entry name" value="KS3_2"/>
    <property type="match status" value="1"/>
</dbReference>
<keyword evidence="3" id="KW-0808">Transferase</keyword>
<dbReference type="SMART" id="SM00822">
    <property type="entry name" value="PKS_KR"/>
    <property type="match status" value="1"/>
</dbReference>
<dbReference type="InterPro" id="IPR014030">
    <property type="entry name" value="Ketoacyl_synth_N"/>
</dbReference>
<dbReference type="Gene3D" id="3.40.47.10">
    <property type="match status" value="2"/>
</dbReference>
<dbReference type="InterPro" id="IPR057326">
    <property type="entry name" value="KR_dom"/>
</dbReference>
<dbReference type="Pfam" id="PF00109">
    <property type="entry name" value="ketoacyl-synt"/>
    <property type="match status" value="2"/>
</dbReference>
<dbReference type="OrthoDB" id="552819at2759"/>
<dbReference type="Proteomes" id="UP000054498">
    <property type="component" value="Unassembled WGS sequence"/>
</dbReference>
<dbReference type="InterPro" id="IPR006162">
    <property type="entry name" value="Ppantetheine_attach_site"/>
</dbReference>
<dbReference type="Gene3D" id="1.10.1200.10">
    <property type="entry name" value="ACP-like"/>
    <property type="match status" value="4"/>
</dbReference>
<dbReference type="PANTHER" id="PTHR43775">
    <property type="entry name" value="FATTY ACID SYNTHASE"/>
    <property type="match status" value="1"/>
</dbReference>
<dbReference type="Gene3D" id="3.40.50.720">
    <property type="entry name" value="NAD(P)-binding Rossmann-like Domain"/>
    <property type="match status" value="2"/>
</dbReference>
<sequence>MGAGVNSTLAVALTGRLEERLGVALPPTLVFDYPTARNIGEFIAAAYPAILPAPTPLLPSPAAPALTTGAGAGDGAIGSAGAAAPAALEQLVASEVAALLGASAPPLGADEPLMGAGVNSTLAVALTGRLEERLGVALPPTLVFDYPTARDIGEFIAAAHPSALAAHAAGNLANVARVARGVGGGAPEATRAPAAPAAAAEAESLVRAAVAALLGAGAPPLGADEPLMGAGVNSTLAVALTGRLEERLGVALPPTLVFDYPTARGIGEFIAEAHPAALAAHVATNPDRSAATGAGGSATGVAAATTRAAFLAPSAAPEAPQAGLVLVASAAYRVAGGSLDDPAEGRLDRTSVVPLRRWDADAPVPDAASPAESHARFGVFLAPRDVEWFDARAMGLTAAEALVVDPQQRLLLDALQEALGGATFVGSVSRDAAVYVGLSQLEYAAITLKQRTPISAYYATGAHLSVAAGRLSYTFGLRGAAVAVDTACSSGLVAAHLAAGALGARGRGGGGGGGGCGMAAAGGVNLTLAPSWTLACNRAGMLAPDGRCKALDAAADGYVRAEAAGMMILVSAATAAAASAAPLAVLAGSAVNQDGRSSGLTAPNGPAQQEVIRQALTSAGVAASEVSLLELHGTGTPLGDPIEVGAAAAVLLAGGAGGGSARQQSRQPLLMSGAKSQLGHAEPAAGMVGLLRLRSQIARRAASPILHLRTLNPYLDGALSSGTAAQLPRQKLPWALASRDERSMIGGVSSFAFMGTNAHILLAAAPPRGAGQAAPPTPEALAARRRPLLLEQRLFVVPHVHPFHSALLPSAAGAGSLTLSCRLGDFGFRRHAADYGGGGGGMLALTQVAISAPVVLPAPGPRGMSEESDGGADDGTGLVLSCRVDLQTGALTLVSLGAAAGRSSAAGGEEGYDDDDGYDYDYGSAPVTHATGFVSLVRGAGAVAGVETATSGAVKTAALAARLAAFLPPPPAAAAAAVAAATAAAVIGEVAGVDEDWRASGYLTHPCQIDAALHLGVAPPGSGAKIPVALGALHAPLGPAEPGRPARAGCLAGPAAPKGGTGVASFHLATSDSSAAGAGGGVVLEGLETRVLGAAASARPGASAAAAAAAGGASGGGDEEWPRASYEVVWAVSDPAAPLYSAGDGAGGDITLHAASAAAVTPDGGAAERPAVPDAAAAASACSLRVRAGGGSATAAAAAALGALQQLGGSVAQRGGLNLKARLGMAADGCCPGLVGAEDRAGRAAGACPASVWGLLRTAATETPDARVRVVVAAATGPAAARLDAAPEDPAAPAPTHSGGLAGSFALAGGVAAVPRLLPSAATEGAEWFQVRPEPRSSLANLVARAVDPAEMQPGPGEVLLAVKAVGLNFRDVLNVLGMYPGDPGPPGSDCSGVVLAVGPGVHHLAPGAAAFGLAHGCLGTAVLGNAEMLAALPPGFDHSEAATLPTVAATVEVALGQVAGVGRGERVLVQATAGGVGLAALQVLEAAGAVALGTAGAPPKRALLRSLGVAHAIGSRDTGFACDLAVAAGGADVVLNSLTSPGMVGGALALLRRGGRLVEIGKRDVWSGAAVARQRPDVSYSFVAVDFLPPPILGAQMCRLAARLAAGAARPLRGAAYPLPSAAAALRLLAQATHSGKVLTVAPRGPLLPPAAPAAARASVVVTGGAGGLGLLMARWLATTGQVRRITLLGRRGRPAGLDAEQSFRQLVAGLSGDVMVTLAAADTGSAADAADAWRRVGGADAVLHAAGVLQDAMLPNQTLPGLRAVLAPKLGAAHPSAGGGLAPPPAAARRPLHAVVLFSSVAALVGAAGQANYAAANAALDAWAGAARGSGVAAISVQWGAWAAAGMASKAVVDRLNRIGQGVLQPEAGLAALSAALRGLTARAPRAAAVVTVNPFDWPTYKRAVLQGVSGGLYEEVLPNDDVSNTAGGPSAGRYAAVAAAQAGAGGGWSAADVQSGVQAALREVLGSDLGPDEPLMSGGLDSLGAVEYVNLMSRRFALPLPSTLVFDAPTTAAISDFIAAKLARRAATSGGDSTGAAVGTTRGRRRRGGAAAAAPLAKLPAGAAVPAAAPLVCIVGSVLRPLEAPAGPAGAAAAAAASPLGPLPVGDTIVPIPPGRWPEAAGEAAGAARFGAFMKGTDLFDASAFGLSPAEATAADPQQRILLEAAGQLLASFSTEGADGSLSARAEAPPLVGSGRVGARGVGVFVGISWTEYHRLGQAHGQLPGSYSAQGAVLSVACGR</sequence>
<dbReference type="InterPro" id="IPR009081">
    <property type="entry name" value="PP-bd_ACP"/>
</dbReference>
<dbReference type="InterPro" id="IPR020841">
    <property type="entry name" value="PKS_Beta-ketoAc_synthase_dom"/>
</dbReference>
<dbReference type="InterPro" id="IPR020843">
    <property type="entry name" value="ER"/>
</dbReference>
<dbReference type="InterPro" id="IPR014031">
    <property type="entry name" value="Ketoacyl_synth_C"/>
</dbReference>
<proteinExistence type="predicted"/>
<dbReference type="SUPFAM" id="SSF47336">
    <property type="entry name" value="ACP-like"/>
    <property type="match status" value="4"/>
</dbReference>
<accession>A0A0D2JIC3</accession>
<evidence type="ECO:0000259" key="5">
    <source>
        <dbReference type="PROSITE" id="PS50075"/>
    </source>
</evidence>
<dbReference type="InterPro" id="IPR011032">
    <property type="entry name" value="GroES-like_sf"/>
</dbReference>
<dbReference type="Pfam" id="PF13602">
    <property type="entry name" value="ADH_zinc_N_2"/>
    <property type="match status" value="1"/>
</dbReference>
<dbReference type="PANTHER" id="PTHR43775:SF37">
    <property type="entry name" value="SI:DKEY-61P9.11"/>
    <property type="match status" value="1"/>
</dbReference>
<evidence type="ECO:0000256" key="3">
    <source>
        <dbReference type="ARBA" id="ARBA00022679"/>
    </source>
</evidence>
<keyword evidence="8" id="KW-1185">Reference proteome</keyword>
<dbReference type="SMART" id="SM00825">
    <property type="entry name" value="PKS_KS"/>
    <property type="match status" value="1"/>
</dbReference>
<dbReference type="SUPFAM" id="SSF51735">
    <property type="entry name" value="NAD(P)-binding Rossmann-fold domains"/>
    <property type="match status" value="2"/>
</dbReference>
<dbReference type="PROSITE" id="PS50075">
    <property type="entry name" value="CARRIER"/>
    <property type="match status" value="4"/>
</dbReference>
<name>A0A0D2JIC3_9CHLO</name>
<protein>
    <submittedName>
        <fullName evidence="7">Type I polyketide synthase</fullName>
        <ecNumber evidence="7">1.1.1.100</ecNumber>
    </submittedName>
</protein>
<dbReference type="CDD" id="cd05195">
    <property type="entry name" value="enoyl_red"/>
    <property type="match status" value="1"/>
</dbReference>
<feature type="domain" description="Carrier" evidence="5">
    <location>
        <begin position="1"/>
        <end position="47"/>
    </location>
</feature>
<dbReference type="GO" id="GO:0031177">
    <property type="term" value="F:phosphopantetheine binding"/>
    <property type="evidence" value="ECO:0007669"/>
    <property type="project" value="InterPro"/>
</dbReference>
<dbReference type="Pfam" id="PF02801">
    <property type="entry name" value="Ketoacyl-synt_C"/>
    <property type="match status" value="1"/>
</dbReference>
<evidence type="ECO:0000259" key="6">
    <source>
        <dbReference type="PROSITE" id="PS52004"/>
    </source>
</evidence>